<gene>
    <name evidence="6" type="ORF">CE91St55_00790</name>
    <name evidence="7" type="ORF">GNE07_23605</name>
</gene>
<proteinExistence type="predicted"/>
<evidence type="ECO:0000256" key="2">
    <source>
        <dbReference type="ARBA" id="ARBA00022729"/>
    </source>
</evidence>
<dbReference type="AlphaFoldDB" id="A0A413WXH3"/>
<evidence type="ECO:0000256" key="4">
    <source>
        <dbReference type="ARBA" id="ARBA00023139"/>
    </source>
</evidence>
<evidence type="ECO:0000313" key="7">
    <source>
        <dbReference type="EMBL" id="MUB66011.1"/>
    </source>
</evidence>
<name>A0A413WXH3_9FIRM</name>
<sequence>MKKQMKYGLAAVLLGLAGMTLLSGCQKKETKEIGQENADKVKLEVLVEGAGMPASSDEDPILDALNERLNMDMNFSVVQNEYSNQLNVRVAGGNPPDLFSLNYEQMHTYAEQDLLLDWTPYLDQMPHVQEVLKQEDWVKGMVNGKIVALSKRPFIKLHSLWVRKDWLDALGLEVPKTLEDLVNVSVAFTKQDPDGNGVDDTYGFTAPGMTAAGSQGLFGLSPVFGAFGTTQEGQFYVKDGKAVYSTEDPAFRDAIEFIRSFIATGSVDPELVVNKNFSERDKAFRGEAGIIYIAWTDMVKGNLQEQMKAVNPDAEWIQIEPPAGPGGSYDGFIDLGDTPNRYAMPKDIAPEKRDQVLKLMDYIASGEGLDLVCYGVEGVHYKKEGDQITALPAMSDITWSYNYQLVGRDDVPYYGVKYPTLTEYRDFAYGLDRINVYTNLIQIPDKFNIVDLRSYEQQELVNFIYGKRDMDEFDDFLKTLEDTYHLSTYKAAAESTLKECGYIK</sequence>
<protein>
    <submittedName>
        <fullName evidence="7">Extracellular solute-binding protein</fullName>
    </submittedName>
</protein>
<dbReference type="EMBL" id="BQNJ01000001">
    <property type="protein sequence ID" value="GKG98097.1"/>
    <property type="molecule type" value="Genomic_DNA"/>
</dbReference>
<organism evidence="7 8">
    <name type="scientific">Hungatella hathewayi</name>
    <dbReference type="NCBI Taxonomy" id="154046"/>
    <lineage>
        <taxon>Bacteria</taxon>
        <taxon>Bacillati</taxon>
        <taxon>Bacillota</taxon>
        <taxon>Clostridia</taxon>
        <taxon>Lachnospirales</taxon>
        <taxon>Lachnospiraceae</taxon>
        <taxon>Hungatella</taxon>
    </lineage>
</organism>
<dbReference type="EMBL" id="WNME01000020">
    <property type="protein sequence ID" value="MUB66011.1"/>
    <property type="molecule type" value="Genomic_DNA"/>
</dbReference>
<keyword evidence="2" id="KW-0732">Signal</keyword>
<dbReference type="OrthoDB" id="2650856at2"/>
<dbReference type="Pfam" id="PF01547">
    <property type="entry name" value="SBP_bac_1"/>
    <property type="match status" value="1"/>
</dbReference>
<dbReference type="PANTHER" id="PTHR43649:SF33">
    <property type="entry name" value="POLYGALACTURONAN_RHAMNOGALACTURONAN-BINDING PROTEIN YTCQ"/>
    <property type="match status" value="1"/>
</dbReference>
<keyword evidence="5" id="KW-0449">Lipoprotein</keyword>
<dbReference type="Gene3D" id="3.40.190.10">
    <property type="entry name" value="Periplasmic binding protein-like II"/>
    <property type="match status" value="2"/>
</dbReference>
<keyword evidence="1" id="KW-1003">Cell membrane</keyword>
<dbReference type="SUPFAM" id="SSF53850">
    <property type="entry name" value="Periplasmic binding protein-like II"/>
    <property type="match status" value="1"/>
</dbReference>
<dbReference type="Proteomes" id="UP001055091">
    <property type="component" value="Unassembled WGS sequence"/>
</dbReference>
<evidence type="ECO:0000256" key="1">
    <source>
        <dbReference type="ARBA" id="ARBA00022475"/>
    </source>
</evidence>
<keyword evidence="3" id="KW-0472">Membrane</keyword>
<evidence type="ECO:0000313" key="6">
    <source>
        <dbReference type="EMBL" id="GKG98097.1"/>
    </source>
</evidence>
<reference evidence="6" key="2">
    <citation type="submission" date="2022-01" db="EMBL/GenBank/DDBJ databases">
        <title>Novel bile acid biosynthetic pathways are enriched in the microbiome of centenarians.</title>
        <authorList>
            <person name="Sato Y."/>
            <person name="Atarashi K."/>
            <person name="Plichta R.D."/>
            <person name="Arai Y."/>
            <person name="Sasajima S."/>
            <person name="Kearney M.S."/>
            <person name="Suda W."/>
            <person name="Takeshita K."/>
            <person name="Sasaki T."/>
            <person name="Okamoto S."/>
            <person name="Skelly N.A."/>
            <person name="Okamura Y."/>
            <person name="Vlamakis H."/>
            <person name="Li Y."/>
            <person name="Tanoue T."/>
            <person name="Takei H."/>
            <person name="Nittono H."/>
            <person name="Narushima S."/>
            <person name="Irie J."/>
            <person name="Itoh H."/>
            <person name="Moriya K."/>
            <person name="Sugiura Y."/>
            <person name="Suematsu M."/>
            <person name="Moritoki N."/>
            <person name="Shibata S."/>
            <person name="Littman R.D."/>
            <person name="Fischbach A.M."/>
            <person name="Uwamino Y."/>
            <person name="Inoue T."/>
            <person name="Honda A."/>
            <person name="Hattori M."/>
            <person name="Murai T."/>
            <person name="Xavier J.R."/>
            <person name="Hirose N."/>
            <person name="Honda K."/>
        </authorList>
    </citation>
    <scope>NUCLEOTIDE SEQUENCE</scope>
    <source>
        <strain evidence="6">CE91-St55</strain>
    </source>
</reference>
<accession>A0A413WXH3</accession>
<dbReference type="RefSeq" id="WP_006771820.1">
    <property type="nucleotide sequence ID" value="NZ_BQNJ01000001.1"/>
</dbReference>
<evidence type="ECO:0000256" key="3">
    <source>
        <dbReference type="ARBA" id="ARBA00023136"/>
    </source>
</evidence>
<dbReference type="GeneID" id="93146866"/>
<comment type="caution">
    <text evidence="7">The sequence shown here is derived from an EMBL/GenBank/DDBJ whole genome shotgun (WGS) entry which is preliminary data.</text>
</comment>
<evidence type="ECO:0000313" key="8">
    <source>
        <dbReference type="Proteomes" id="UP000434223"/>
    </source>
</evidence>
<keyword evidence="4" id="KW-0564">Palmitate</keyword>
<dbReference type="PROSITE" id="PS51257">
    <property type="entry name" value="PROKAR_LIPOPROTEIN"/>
    <property type="match status" value="1"/>
</dbReference>
<dbReference type="InterPro" id="IPR006059">
    <property type="entry name" value="SBP"/>
</dbReference>
<reference evidence="7 8" key="1">
    <citation type="submission" date="2019-09" db="EMBL/GenBank/DDBJ databases">
        <title>Draft genome sequencing of Hungatella hathewayi 123Y-2.</title>
        <authorList>
            <person name="Lv Q."/>
            <person name="Li S."/>
        </authorList>
    </citation>
    <scope>NUCLEOTIDE SEQUENCE [LARGE SCALE GENOMIC DNA]</scope>
    <source>
        <strain evidence="7 8">123Y-2</strain>
    </source>
</reference>
<dbReference type="Proteomes" id="UP000434223">
    <property type="component" value="Unassembled WGS sequence"/>
</dbReference>
<dbReference type="PANTHER" id="PTHR43649">
    <property type="entry name" value="ARABINOSE-BINDING PROTEIN-RELATED"/>
    <property type="match status" value="1"/>
</dbReference>
<evidence type="ECO:0000256" key="5">
    <source>
        <dbReference type="ARBA" id="ARBA00023288"/>
    </source>
</evidence>
<dbReference type="InterPro" id="IPR050490">
    <property type="entry name" value="Bact_solute-bd_prot1"/>
</dbReference>